<proteinExistence type="predicted"/>
<evidence type="ECO:0000313" key="2">
    <source>
        <dbReference type="EMBL" id="RZC22536.1"/>
    </source>
</evidence>
<gene>
    <name evidence="2" type="ORF">D0Y65_008250</name>
</gene>
<protein>
    <submittedName>
        <fullName evidence="2">Cytochrome b561 and DOMON domain-containing protein isoform B</fullName>
    </submittedName>
</protein>
<reference evidence="2 3" key="1">
    <citation type="submission" date="2018-09" db="EMBL/GenBank/DDBJ databases">
        <title>A high-quality reference genome of wild soybean provides a powerful tool to mine soybean genomes.</title>
        <authorList>
            <person name="Xie M."/>
            <person name="Chung C.Y.L."/>
            <person name="Li M.-W."/>
            <person name="Wong F.-L."/>
            <person name="Chan T.-F."/>
            <person name="Lam H.-M."/>
        </authorList>
    </citation>
    <scope>NUCLEOTIDE SEQUENCE [LARGE SCALE GENOMIC DNA]</scope>
    <source>
        <strain evidence="3">cv. W05</strain>
        <tissue evidence="2">Hypocotyl of etiolated seedlings</tissue>
    </source>
</reference>
<dbReference type="PANTHER" id="PTHR35046:SF24">
    <property type="entry name" value="RETROTRANSPOSON GAG DOMAIN-CONTAINING PROTEIN"/>
    <property type="match status" value="1"/>
</dbReference>
<name>A0A445LH60_GLYSO</name>
<dbReference type="PANTHER" id="PTHR35046">
    <property type="entry name" value="ZINC KNUCKLE (CCHC-TYPE) FAMILY PROTEIN"/>
    <property type="match status" value="1"/>
</dbReference>
<feature type="compositionally biased region" description="Polar residues" evidence="1">
    <location>
        <begin position="210"/>
        <end position="227"/>
    </location>
</feature>
<dbReference type="EMBL" id="QZWG01000003">
    <property type="protein sequence ID" value="RZC22536.1"/>
    <property type="molecule type" value="Genomic_DNA"/>
</dbReference>
<accession>A0A445LH60</accession>
<evidence type="ECO:0000313" key="3">
    <source>
        <dbReference type="Proteomes" id="UP000289340"/>
    </source>
</evidence>
<keyword evidence="3" id="KW-1185">Reference proteome</keyword>
<evidence type="ECO:0000256" key="1">
    <source>
        <dbReference type="SAM" id="MobiDB-lite"/>
    </source>
</evidence>
<organism evidence="2 3">
    <name type="scientific">Glycine soja</name>
    <name type="common">Wild soybean</name>
    <dbReference type="NCBI Taxonomy" id="3848"/>
    <lineage>
        <taxon>Eukaryota</taxon>
        <taxon>Viridiplantae</taxon>
        <taxon>Streptophyta</taxon>
        <taxon>Embryophyta</taxon>
        <taxon>Tracheophyta</taxon>
        <taxon>Spermatophyta</taxon>
        <taxon>Magnoliopsida</taxon>
        <taxon>eudicotyledons</taxon>
        <taxon>Gunneridae</taxon>
        <taxon>Pentapetalae</taxon>
        <taxon>rosids</taxon>
        <taxon>fabids</taxon>
        <taxon>Fabales</taxon>
        <taxon>Fabaceae</taxon>
        <taxon>Papilionoideae</taxon>
        <taxon>50 kb inversion clade</taxon>
        <taxon>NPAAA clade</taxon>
        <taxon>indigoferoid/millettioid clade</taxon>
        <taxon>Phaseoleae</taxon>
        <taxon>Glycine</taxon>
        <taxon>Glycine subgen. Soja</taxon>
    </lineage>
</organism>
<sequence>MAAKWKRKRERRRHWELMDKFQRLKQGSMSVEEYRQQMELLFLRAGLREEKRTSIARFLSELNMKVSDKVKLLPYRDLDELVQLCIRVKQQLKRKSSLKSYGFHSYPRKDQAQRILGAAPSKPKEDKGKTIEKSINPKAFYCIFSPIFLESSIQCPWGVRLHQKRNVSEKLQSNERDAVGCSVHNLRTTGGDDYLSVPTTIPIPHPPSQQPNSNLQTQETNTSQLSC</sequence>
<comment type="caution">
    <text evidence="2">The sequence shown here is derived from an EMBL/GenBank/DDBJ whole genome shotgun (WGS) entry which is preliminary data.</text>
</comment>
<dbReference type="Proteomes" id="UP000289340">
    <property type="component" value="Chromosome 3"/>
</dbReference>
<dbReference type="AlphaFoldDB" id="A0A445LH60"/>
<feature type="region of interest" description="Disordered" evidence="1">
    <location>
        <begin position="200"/>
        <end position="227"/>
    </location>
</feature>